<dbReference type="EMBL" id="ML145218">
    <property type="protein sequence ID" value="TBU53313.1"/>
    <property type="molecule type" value="Genomic_DNA"/>
</dbReference>
<dbReference type="InterPro" id="IPR045339">
    <property type="entry name" value="DUF6534"/>
</dbReference>
<feature type="transmembrane region" description="Helical" evidence="2">
    <location>
        <begin position="27"/>
        <end position="46"/>
    </location>
</feature>
<dbReference type="STRING" id="114155.A0A4V2K6S4"/>
<keyword evidence="2" id="KW-0812">Transmembrane</keyword>
<keyword evidence="5" id="KW-1185">Reference proteome</keyword>
<keyword evidence="2" id="KW-1133">Transmembrane helix</keyword>
<dbReference type="Pfam" id="PF20152">
    <property type="entry name" value="DUF6534"/>
    <property type="match status" value="1"/>
</dbReference>
<organism evidence="4 5">
    <name type="scientific">Dichomitus squalens</name>
    <dbReference type="NCBI Taxonomy" id="114155"/>
    <lineage>
        <taxon>Eukaryota</taxon>
        <taxon>Fungi</taxon>
        <taxon>Dikarya</taxon>
        <taxon>Basidiomycota</taxon>
        <taxon>Agaricomycotina</taxon>
        <taxon>Agaricomycetes</taxon>
        <taxon>Polyporales</taxon>
        <taxon>Polyporaceae</taxon>
        <taxon>Dichomitus</taxon>
    </lineage>
</organism>
<keyword evidence="2" id="KW-0472">Membrane</keyword>
<proteinExistence type="predicted"/>
<name>A0A4V2K6S4_9APHY</name>
<feature type="transmembrane region" description="Helical" evidence="2">
    <location>
        <begin position="230"/>
        <end position="255"/>
    </location>
</feature>
<evidence type="ECO:0000313" key="5">
    <source>
        <dbReference type="Proteomes" id="UP000292082"/>
    </source>
</evidence>
<sequence length="356" mass="39928">MSRIPSCAANVTESLALLPKLPPLDNTFGAVLIGTFMSLILYGMTLHQLYRYLLTYATDRLWVRCTYNDGLSSKMTVVCWRRYIWHFAATFVSRGNLISRSYWYLVTNYFDPSELLFGSWKIVLILSVRHGLNEERSSTLLKSRGSFFAWRVGSEVCFPYIVPRNITGLLAFFSAATIETFMIPTFQEFEHLEWLISVGSAQAITADILLTTVLIITLHRSRTGIKRTDSILDVLILYAISTGLLTTIFNALAFLSTRFDVLIGGSASKKHDLHCILHHCHEMNANDIQKVYANTLLVALNTRDSLSKRCLVQASDGNPYGSSAVFGTTVTPHRVLPPPAIAQPPGWRAEHPSTWS</sequence>
<evidence type="ECO:0000256" key="2">
    <source>
        <dbReference type="SAM" id="Phobius"/>
    </source>
</evidence>
<feature type="transmembrane region" description="Helical" evidence="2">
    <location>
        <begin position="195"/>
        <end position="218"/>
    </location>
</feature>
<dbReference type="AlphaFoldDB" id="A0A4V2K6S4"/>
<evidence type="ECO:0000256" key="1">
    <source>
        <dbReference type="SAM" id="MobiDB-lite"/>
    </source>
</evidence>
<gene>
    <name evidence="4" type="ORF">BD310DRAFT_909593</name>
</gene>
<protein>
    <recommendedName>
        <fullName evidence="3">DUF6534 domain-containing protein</fullName>
    </recommendedName>
</protein>
<feature type="transmembrane region" description="Helical" evidence="2">
    <location>
        <begin position="166"/>
        <end position="183"/>
    </location>
</feature>
<evidence type="ECO:0000313" key="4">
    <source>
        <dbReference type="EMBL" id="TBU53313.1"/>
    </source>
</evidence>
<feature type="region of interest" description="Disordered" evidence="1">
    <location>
        <begin position="337"/>
        <end position="356"/>
    </location>
</feature>
<reference evidence="4 5" key="1">
    <citation type="submission" date="2019-01" db="EMBL/GenBank/DDBJ databases">
        <title>Draft genome sequences of three monokaryotic isolates of the white-rot basidiomycete fungus Dichomitus squalens.</title>
        <authorList>
            <consortium name="DOE Joint Genome Institute"/>
            <person name="Lopez S.C."/>
            <person name="Andreopoulos B."/>
            <person name="Pangilinan J."/>
            <person name="Lipzen A."/>
            <person name="Riley R."/>
            <person name="Ahrendt S."/>
            <person name="Ng V."/>
            <person name="Barry K."/>
            <person name="Daum C."/>
            <person name="Grigoriev I.V."/>
            <person name="Hilden K.S."/>
            <person name="Makela M.R."/>
            <person name="de Vries R.P."/>
        </authorList>
    </citation>
    <scope>NUCLEOTIDE SEQUENCE [LARGE SCALE GENOMIC DNA]</scope>
    <source>
        <strain evidence="4 5">CBS 464.89</strain>
    </source>
</reference>
<accession>A0A4V2K6S4</accession>
<evidence type="ECO:0000259" key="3">
    <source>
        <dbReference type="Pfam" id="PF20152"/>
    </source>
</evidence>
<dbReference type="Proteomes" id="UP000292082">
    <property type="component" value="Unassembled WGS sequence"/>
</dbReference>
<dbReference type="PANTHER" id="PTHR40465:SF1">
    <property type="entry name" value="DUF6534 DOMAIN-CONTAINING PROTEIN"/>
    <property type="match status" value="1"/>
</dbReference>
<feature type="domain" description="DUF6534" evidence="3">
    <location>
        <begin position="204"/>
        <end position="305"/>
    </location>
</feature>
<dbReference type="PANTHER" id="PTHR40465">
    <property type="entry name" value="CHROMOSOME 1, WHOLE GENOME SHOTGUN SEQUENCE"/>
    <property type="match status" value="1"/>
</dbReference>